<dbReference type="AlphaFoldDB" id="A0A2A2FLC4"/>
<evidence type="ECO:0000256" key="1">
    <source>
        <dbReference type="ARBA" id="ARBA00022723"/>
    </source>
</evidence>
<evidence type="ECO:0000256" key="2">
    <source>
        <dbReference type="ARBA" id="ARBA00022801"/>
    </source>
</evidence>
<comment type="caution">
    <text evidence="6">The sequence shown here is derived from an EMBL/GenBank/DDBJ whole genome shotgun (WGS) entry which is preliminary data.</text>
</comment>
<dbReference type="Pfam" id="PF00557">
    <property type="entry name" value="Peptidase_M24"/>
    <property type="match status" value="1"/>
</dbReference>
<dbReference type="EMBL" id="NSKC01000001">
    <property type="protein sequence ID" value="PAU85389.1"/>
    <property type="molecule type" value="Genomic_DNA"/>
</dbReference>
<dbReference type="OrthoDB" id="200535at2157"/>
<accession>A0A2A2FLC4</accession>
<sequence length="480" mass="50185">MSDGSDDAGGGSSDSDRLSPLRTDLAPIAEAVAAADAAAFVAVGDRFDDDLRYLTRFSGPDRAYALVIVPDDDRDAESDDPDSESGDRDAHAAGRAALCAPALFREQAHREFVAGARTRNGGEGADGAAFHDGVVREVRTERVGDHAGERAAAAVRDLLGDGEGDENDRDAATERDDDPTLLVPPSIPHDAAVYLERAGNALASTDAVETARARKTDREIERLRRVQRAAVAGMARAETVLAESAVVEGDADPDADQDADADPDADRRPPLRWEGAPLTTERLRRAVNAALAARGVRDAGDTAIGAGPSAADLHYVGDDPIRPGETVLIDVSPRGPDGYRGDLTRTFVVDGDGGWERRAHLAVESAREVALDEIEPGVPAKTVHGEAAAELGAYGFDPNAGEGEVGFTHGTGHGVGVSLHESPSLSGAGELRPGHVVTVEPGVYDPEIGGVRLEDLVAVTEDGYEVLAEYPFGIAPAARE</sequence>
<dbReference type="GO" id="GO:0016787">
    <property type="term" value="F:hydrolase activity"/>
    <property type="evidence" value="ECO:0007669"/>
    <property type="project" value="UniProtKB-KW"/>
</dbReference>
<organism evidence="6 7">
    <name type="scientific">Halorubrum salipaludis</name>
    <dbReference type="NCBI Taxonomy" id="2032630"/>
    <lineage>
        <taxon>Archaea</taxon>
        <taxon>Methanobacteriati</taxon>
        <taxon>Methanobacteriota</taxon>
        <taxon>Stenosarchaea group</taxon>
        <taxon>Halobacteria</taxon>
        <taxon>Halobacteriales</taxon>
        <taxon>Haloferacaceae</taxon>
        <taxon>Halorubrum</taxon>
    </lineage>
</organism>
<keyword evidence="7" id="KW-1185">Reference proteome</keyword>
<dbReference type="PROSITE" id="PS00491">
    <property type="entry name" value="PROLINE_PEPTIDASE"/>
    <property type="match status" value="1"/>
</dbReference>
<dbReference type="Proteomes" id="UP000218083">
    <property type="component" value="Unassembled WGS sequence"/>
</dbReference>
<dbReference type="InterPro" id="IPR036005">
    <property type="entry name" value="Creatinase/aminopeptidase-like"/>
</dbReference>
<dbReference type="SUPFAM" id="SSF55920">
    <property type="entry name" value="Creatinase/aminopeptidase"/>
    <property type="match status" value="1"/>
</dbReference>
<feature type="region of interest" description="Disordered" evidence="4">
    <location>
        <begin position="69"/>
        <end position="92"/>
    </location>
</feature>
<evidence type="ECO:0000313" key="7">
    <source>
        <dbReference type="Proteomes" id="UP000218083"/>
    </source>
</evidence>
<reference evidence="6 7" key="1">
    <citation type="submission" date="2017-08" db="EMBL/GenBank/DDBJ databases">
        <title>The strain WRN001 was isolated from Binhai saline alkaline soil, Tianjin, China.</title>
        <authorList>
            <person name="Liu D."/>
            <person name="Zhang G."/>
        </authorList>
    </citation>
    <scope>NUCLEOTIDE SEQUENCE [LARGE SCALE GENOMIC DNA]</scope>
    <source>
        <strain evidence="6 7">WN019</strain>
    </source>
</reference>
<keyword evidence="1 3" id="KW-0479">Metal-binding</keyword>
<dbReference type="InterPro" id="IPR001131">
    <property type="entry name" value="Peptidase_M24B_aminopep-P_CS"/>
</dbReference>
<keyword evidence="2" id="KW-0378">Hydrolase</keyword>
<dbReference type="InterPro" id="IPR050659">
    <property type="entry name" value="Peptidase_M24B"/>
</dbReference>
<dbReference type="Gene3D" id="3.90.230.10">
    <property type="entry name" value="Creatinase/methionine aminopeptidase superfamily"/>
    <property type="match status" value="1"/>
</dbReference>
<comment type="similarity">
    <text evidence="3">Belongs to the peptidase M24B family.</text>
</comment>
<feature type="compositionally biased region" description="Acidic residues" evidence="4">
    <location>
        <begin position="70"/>
        <end position="84"/>
    </location>
</feature>
<dbReference type="GO" id="GO:0046872">
    <property type="term" value="F:metal ion binding"/>
    <property type="evidence" value="ECO:0007669"/>
    <property type="project" value="UniProtKB-KW"/>
</dbReference>
<gene>
    <name evidence="6" type="ORF">CK500_01590</name>
</gene>
<protein>
    <submittedName>
        <fullName evidence="6">Peptidase M24</fullName>
    </submittedName>
</protein>
<dbReference type="PANTHER" id="PTHR46112:SF2">
    <property type="entry name" value="XAA-PRO AMINOPEPTIDASE P-RELATED"/>
    <property type="match status" value="1"/>
</dbReference>
<feature type="region of interest" description="Disordered" evidence="4">
    <location>
        <begin position="1"/>
        <end position="22"/>
    </location>
</feature>
<evidence type="ECO:0000313" key="6">
    <source>
        <dbReference type="EMBL" id="PAU85389.1"/>
    </source>
</evidence>
<feature type="domain" description="Peptidase M24" evidence="5">
    <location>
        <begin position="222"/>
        <end position="461"/>
    </location>
</feature>
<evidence type="ECO:0000256" key="4">
    <source>
        <dbReference type="SAM" id="MobiDB-lite"/>
    </source>
</evidence>
<feature type="compositionally biased region" description="Acidic residues" evidence="4">
    <location>
        <begin position="249"/>
        <end position="263"/>
    </location>
</feature>
<dbReference type="InterPro" id="IPR000994">
    <property type="entry name" value="Pept_M24"/>
</dbReference>
<proteinExistence type="inferred from homology"/>
<feature type="region of interest" description="Disordered" evidence="4">
    <location>
        <begin position="245"/>
        <end position="276"/>
    </location>
</feature>
<dbReference type="PANTHER" id="PTHR46112">
    <property type="entry name" value="AMINOPEPTIDASE"/>
    <property type="match status" value="1"/>
</dbReference>
<feature type="region of interest" description="Disordered" evidence="4">
    <location>
        <begin position="157"/>
        <end position="184"/>
    </location>
</feature>
<name>A0A2A2FLC4_9EURY</name>
<dbReference type="RefSeq" id="WP_095635505.1">
    <property type="nucleotide sequence ID" value="NZ_NSKC01000001.1"/>
</dbReference>
<evidence type="ECO:0000259" key="5">
    <source>
        <dbReference type="Pfam" id="PF00557"/>
    </source>
</evidence>
<evidence type="ECO:0000256" key="3">
    <source>
        <dbReference type="RuleBase" id="RU000590"/>
    </source>
</evidence>